<gene>
    <name evidence="9" type="ORF">GCM10011482_05440</name>
</gene>
<sequence length="176" mass="20088">MAAFFSKSKPWLFSLFIFICFYAVAFLVQVNGDSMVPSLTGNQIALVARQTKIERFDIIVIRDKEKSDKLVIKRVIGLPGEELLYKDDQLFINNQPVSEPFLAEMKAALAKDTLLTENIEKIKIPDHSYYVLGDNRKISLDSRSIGTIHKEAILGEAKFLLWPPKKINENEQEEVE</sequence>
<evidence type="ECO:0000256" key="6">
    <source>
        <dbReference type="PIRSR" id="PIRSR600223-1"/>
    </source>
</evidence>
<dbReference type="InterPro" id="IPR019533">
    <property type="entry name" value="Peptidase_S26"/>
</dbReference>
<dbReference type="Gene3D" id="2.10.109.10">
    <property type="entry name" value="Umud Fragment, subunit A"/>
    <property type="match status" value="1"/>
</dbReference>
<name>A0A917JFM0_9ENTE</name>
<reference evidence="9" key="1">
    <citation type="journal article" date="2014" name="Int. J. Syst. Evol. Microbiol.">
        <title>Complete genome sequence of Corynebacterium casei LMG S-19264T (=DSM 44701T), isolated from a smear-ripened cheese.</title>
        <authorList>
            <consortium name="US DOE Joint Genome Institute (JGI-PGF)"/>
            <person name="Walter F."/>
            <person name="Albersmeier A."/>
            <person name="Kalinowski J."/>
            <person name="Ruckert C."/>
        </authorList>
    </citation>
    <scope>NUCLEOTIDE SEQUENCE</scope>
    <source>
        <strain evidence="9">CCM 8433</strain>
    </source>
</reference>
<dbReference type="CDD" id="cd06530">
    <property type="entry name" value="S26_SPase_I"/>
    <property type="match status" value="1"/>
</dbReference>
<accession>A0A917JFM0</accession>
<feature type="domain" description="Peptidase S26" evidence="8">
    <location>
        <begin position="15"/>
        <end position="162"/>
    </location>
</feature>
<reference evidence="9" key="2">
    <citation type="submission" date="2020-09" db="EMBL/GenBank/DDBJ databases">
        <authorList>
            <person name="Sun Q."/>
            <person name="Sedlacek I."/>
        </authorList>
    </citation>
    <scope>NUCLEOTIDE SEQUENCE</scope>
    <source>
        <strain evidence="9">CCM 8433</strain>
    </source>
</reference>
<evidence type="ECO:0000259" key="8">
    <source>
        <dbReference type="Pfam" id="PF10502"/>
    </source>
</evidence>
<protein>
    <recommendedName>
        <fullName evidence="4 7">Signal peptidase I</fullName>
        <ecNumber evidence="4 7">3.4.21.89</ecNumber>
    </recommendedName>
</protein>
<dbReference type="EMBL" id="BMDT01000001">
    <property type="protein sequence ID" value="GGI64890.1"/>
    <property type="molecule type" value="Genomic_DNA"/>
</dbReference>
<dbReference type="NCBIfam" id="TIGR02227">
    <property type="entry name" value="sigpep_I_bact"/>
    <property type="match status" value="1"/>
</dbReference>
<dbReference type="GO" id="GO:0009003">
    <property type="term" value="F:signal peptidase activity"/>
    <property type="evidence" value="ECO:0007669"/>
    <property type="project" value="UniProtKB-EC"/>
</dbReference>
<evidence type="ECO:0000256" key="1">
    <source>
        <dbReference type="ARBA" id="ARBA00000677"/>
    </source>
</evidence>
<dbReference type="InterPro" id="IPR019758">
    <property type="entry name" value="Pept_S26A_signal_pept_1_CS"/>
</dbReference>
<dbReference type="PROSITE" id="PS00761">
    <property type="entry name" value="SPASE_I_3"/>
    <property type="match status" value="1"/>
</dbReference>
<keyword evidence="7" id="KW-0645">Protease</keyword>
<evidence type="ECO:0000256" key="5">
    <source>
        <dbReference type="ARBA" id="ARBA00022801"/>
    </source>
</evidence>
<dbReference type="PANTHER" id="PTHR43390">
    <property type="entry name" value="SIGNAL PEPTIDASE I"/>
    <property type="match status" value="1"/>
</dbReference>
<feature type="active site" evidence="6">
    <location>
        <position position="73"/>
    </location>
</feature>
<dbReference type="Pfam" id="PF10502">
    <property type="entry name" value="Peptidase_S26"/>
    <property type="match status" value="1"/>
</dbReference>
<evidence type="ECO:0000256" key="7">
    <source>
        <dbReference type="RuleBase" id="RU362042"/>
    </source>
</evidence>
<dbReference type="SUPFAM" id="SSF51306">
    <property type="entry name" value="LexA/Signal peptidase"/>
    <property type="match status" value="1"/>
</dbReference>
<comment type="subcellular location">
    <subcellularLocation>
        <location evidence="2">Cell membrane</location>
        <topology evidence="2">Single-pass type II membrane protein</topology>
    </subcellularLocation>
    <subcellularLocation>
        <location evidence="7">Membrane</location>
        <topology evidence="7">Single-pass type II membrane protein</topology>
    </subcellularLocation>
</comment>
<keyword evidence="5 7" id="KW-0378">Hydrolase</keyword>
<organism evidence="9 10">
    <name type="scientific">Enterococcus alcedinis</name>
    <dbReference type="NCBI Taxonomy" id="1274384"/>
    <lineage>
        <taxon>Bacteria</taxon>
        <taxon>Bacillati</taxon>
        <taxon>Bacillota</taxon>
        <taxon>Bacilli</taxon>
        <taxon>Lactobacillales</taxon>
        <taxon>Enterococcaceae</taxon>
        <taxon>Enterococcus</taxon>
    </lineage>
</organism>
<dbReference type="PROSITE" id="PS00760">
    <property type="entry name" value="SPASE_I_2"/>
    <property type="match status" value="1"/>
</dbReference>
<evidence type="ECO:0000313" key="10">
    <source>
        <dbReference type="Proteomes" id="UP000622610"/>
    </source>
</evidence>
<dbReference type="RefSeq" id="WP_188366714.1">
    <property type="nucleotide sequence ID" value="NZ_BMDT01000001.1"/>
</dbReference>
<evidence type="ECO:0000256" key="3">
    <source>
        <dbReference type="ARBA" id="ARBA00009370"/>
    </source>
</evidence>
<evidence type="ECO:0000256" key="4">
    <source>
        <dbReference type="ARBA" id="ARBA00013208"/>
    </source>
</evidence>
<proteinExistence type="inferred from homology"/>
<evidence type="ECO:0000256" key="2">
    <source>
        <dbReference type="ARBA" id="ARBA00004401"/>
    </source>
</evidence>
<dbReference type="GO" id="GO:0005886">
    <property type="term" value="C:plasma membrane"/>
    <property type="evidence" value="ECO:0007669"/>
    <property type="project" value="UniProtKB-SubCell"/>
</dbReference>
<dbReference type="InterPro" id="IPR000223">
    <property type="entry name" value="Pept_S26A_signal_pept_1"/>
</dbReference>
<dbReference type="InterPro" id="IPR036286">
    <property type="entry name" value="LexA/Signal_pep-like_sf"/>
</dbReference>
<dbReference type="PRINTS" id="PR00727">
    <property type="entry name" value="LEADERPTASE"/>
</dbReference>
<dbReference type="EC" id="3.4.21.89" evidence="4 7"/>
<evidence type="ECO:0000313" key="9">
    <source>
        <dbReference type="EMBL" id="GGI64890.1"/>
    </source>
</evidence>
<comment type="similarity">
    <text evidence="3 7">Belongs to the peptidase S26 family.</text>
</comment>
<dbReference type="GO" id="GO:0004252">
    <property type="term" value="F:serine-type endopeptidase activity"/>
    <property type="evidence" value="ECO:0007669"/>
    <property type="project" value="InterPro"/>
</dbReference>
<dbReference type="Proteomes" id="UP000622610">
    <property type="component" value="Unassembled WGS sequence"/>
</dbReference>
<dbReference type="PANTHER" id="PTHR43390:SF1">
    <property type="entry name" value="CHLOROPLAST PROCESSING PEPTIDASE"/>
    <property type="match status" value="1"/>
</dbReference>
<comment type="caution">
    <text evidence="9">The sequence shown here is derived from an EMBL/GenBank/DDBJ whole genome shotgun (WGS) entry which is preliminary data.</text>
</comment>
<dbReference type="GO" id="GO:0006465">
    <property type="term" value="P:signal peptide processing"/>
    <property type="evidence" value="ECO:0007669"/>
    <property type="project" value="InterPro"/>
</dbReference>
<feature type="active site" evidence="6">
    <location>
        <position position="34"/>
    </location>
</feature>
<dbReference type="AlphaFoldDB" id="A0A917JFM0"/>
<keyword evidence="10" id="KW-1185">Reference proteome</keyword>
<comment type="catalytic activity">
    <reaction evidence="1 7">
        <text>Cleavage of hydrophobic, N-terminal signal or leader sequences from secreted and periplasmic proteins.</text>
        <dbReference type="EC" id="3.4.21.89"/>
    </reaction>
</comment>
<dbReference type="InterPro" id="IPR019757">
    <property type="entry name" value="Pept_S26A_signal_pept_1_Lys-AS"/>
</dbReference>